<feature type="region of interest" description="Disordered" evidence="1">
    <location>
        <begin position="2389"/>
        <end position="2439"/>
    </location>
</feature>
<accession>A0ABR2IJ19</accession>
<reference evidence="2 3" key="1">
    <citation type="submission" date="2024-04" db="EMBL/GenBank/DDBJ databases">
        <title>Tritrichomonas musculus Genome.</title>
        <authorList>
            <person name="Alves-Ferreira E."/>
            <person name="Grigg M."/>
            <person name="Lorenzi H."/>
            <person name="Galac M."/>
        </authorList>
    </citation>
    <scope>NUCLEOTIDE SEQUENCE [LARGE SCALE GENOMIC DNA]</scope>
    <source>
        <strain evidence="2 3">EAF2021</strain>
    </source>
</reference>
<feature type="compositionally biased region" description="Low complexity" evidence="1">
    <location>
        <begin position="617"/>
        <end position="635"/>
    </location>
</feature>
<evidence type="ECO:0000256" key="1">
    <source>
        <dbReference type="SAM" id="MobiDB-lite"/>
    </source>
</evidence>
<evidence type="ECO:0000313" key="2">
    <source>
        <dbReference type="EMBL" id="KAK8863606.1"/>
    </source>
</evidence>
<dbReference type="EMBL" id="JAPFFF010000017">
    <property type="protein sequence ID" value="KAK8863606.1"/>
    <property type="molecule type" value="Genomic_DNA"/>
</dbReference>
<evidence type="ECO:0000313" key="3">
    <source>
        <dbReference type="Proteomes" id="UP001470230"/>
    </source>
</evidence>
<protein>
    <recommendedName>
        <fullName evidence="4">USP domain-containing protein</fullName>
    </recommendedName>
</protein>
<keyword evidence="3" id="KW-1185">Reference proteome</keyword>
<feature type="compositionally biased region" description="Polar residues" evidence="1">
    <location>
        <begin position="586"/>
        <end position="609"/>
    </location>
</feature>
<gene>
    <name evidence="2" type="ORF">M9Y10_011294</name>
</gene>
<name>A0ABR2IJ19_9EUKA</name>
<sequence length="2439" mass="281017">MEQGSSENPIDINKWTTDFCTALRNLSPDIPLFTAQCDSFIDQILNSCVLDPPNQDLTSTFLDDSIPSIINVVINFSQSISNQELMQSFVFLISNFTVLFQWIFSSDYFNLFQSFVPIFNEKSDIYTTNNGGQKPSEMWRESMKKFIDLNLFEVLTYRFLEEDIRIEHFQAYFQVFSYLVPALDIKPSIELGAQLFQYFQTFLNETDVESFDKRIDSTQILMFSMREMAEIMGIIHDRSSFLKGIESYMHLLQILVEIDKEDKLKTSFSLISFLVDFQSEEVNNNLKDFIMQSDLCQKVQEIPNNVLKLIVNDIPAKDLLKYLLSIKPIINSKDSLTLLQPEKMIELIKIISEDDTNIPPVLVSVACLVASSKPQLTESIITNSFQKLNLSSISSDAFSPLYNQYSSQLCDICVSYMNERKNNANLSLILNIFSEIVQKKPSILTDDILDHIYSLVVEEGNTTLFPIIEKAYVSKSKRKMSKKQVEMLLNLPNHANVWNIFDSMIKARGLDPFDFDISTSVFHNFKEDNNDESKENQESKDCLITNDDLINSSYIDFIFDYVLCKNIKSKNIPPPPNAPSSLLPQAKSSFGSSKQLPDSDGSQDGNNSKNPPPQAGSSSSQFNSNDSQSDNQKSFHQSSSKDFVNVNWIPQQFDLIKWPLVHFNNLLDLTIFNESLDSKNLSSTNSHTVAFKKLFNMLKNVSRSIIKPIIQTFIGILSEQNENSSFFVTLRFLFEWVKNIESCKCLKDYGVIQHYMTNAPFEPDFPNEVTVTYDNKAQTVRYDPQLTIGELLRTAAIKFGSTYESLVLRTSDNKMLSNQTLPNPDSEGYKMTGKLSPINYDEIPCYILSDDEIAFNSFLLTKLLDDLPDETQKLIESFLEYLPTDIQIQELVSNPEEFVESLKTQEVCYLYFYMIKAAIHRSRSKELINLYKQSNVFEVIKHDYLKGKFDHKNDYLLLSFIYHFFNDKQIDTEMIQRLIEEVRGIKNFNGNVKRTLEVLLEYADLSKEIEEDTDKNPLADYLVENNLVEPLITTCNDNLLKMMTKFITEVVPLQCIYELFKKYSNNAKISNIFLSVFQQFLSKKDEKEKEKIVSEIIDSFVSFNDAVLNNALIALLNKDIITADYIDKMLHTSMLIQREPMRSNVINGVISFCKSQAQSKDQQQQDSYTPLNLDNEYEKCIYNFLEFISKIKYIGNDLYIENPIRSNFEYVRQELFHLKPVRDCLLNPSNQDFFVGNVAAHELQYYFSQMIIGPAPQYLYVNQNHLSPYKLLVDIMIKVFPPEMRDQLFTFVPSQCIVDPSIFDQLEKATPVVIVHLTHYTPSNILMNISINDEPYNLTGIVTKQNSFNDPSIVNIINSGSNDQQDGQLPQKHVYRTFVLEGTNWFIYQDQFISRADEEMLLPIFQAEFNAVNNNSLKPYILFYTKEKEIPKFTINFNESPEIKYSMLHFQTKDELPENIINEIKMAENKLVIERFSISNSAAVLFQNFADKDLLFTYFVSIYCRANTTVFSTPFRSRLLALNGKKELPSLDLVLSLIDTICESYKQMTQLDFADTLTLILCSVINQNVTPDWNKDEESNANFDKVVKIIEKIAELFPELTFNFNWQNIITKIFHTFILSTNTFLVSNENKNESDEMSSYDICLSLNIPNILMNSIFANFSKNRSLNYINYRQANEALHCLSCFVEILGESLRQILVHISQIQASNVNKFELMMLVMKCVKYNVFTLDELKEVIIDSNQFLSGLNIVNTLMNGILKFSTDQEVAEIGDIFYNDQILIFFLQRLISSITNDNKPLIQKLIGTSSVFFLNLFIYNNNEVQNVSYTLATKLVDSDFTEDISDFVVKIADHFNSELSLSLINHIITTCLCDHQLIAQHLIKRAEQVDFVPSKENKEEDGEKNFIIDDKNVSDSTDIFGATVYENDDIDENQEGYDYANAFFKVLENLTINNFDIYIPFILTKLATVDNLRFFIKHFNKDILNQFEKNEDEIIPRISIYRQSLSNNRTSSKSNPANARLSKLQGYELVAEFINCVLGIDPQSSIIRKIIINDKRGYVPYEFVQFIPAISTATNPDEVETFLPPKILVKSLNYSLTKINEIDQSQTVNDESFAGVNYFLEILLKHHSEFDLSNCFLNIPEITKFTLKFGCTKTSDNLMELIRIICIKNSMFKELLEDEIDTQMRRNAIVPNLDVMKMEIELNLDFENVKNNVNKVVDKIVKIHNRAVQSVLTPSPSSDSLSTLKVDPSEYLFRFYLSKHFEETPVVMNIFGISLLNSKVEKEFFSSALSKLDDEKFLSFGKNYMKTSKTLSQITFDNLDMKRIWFLLNLKPDCADKIKKMIPVDRRRVISMLKLMPDGQEYAFKVFNITNEEIGITNNNDDDDGQSNSTDIKRETVSAPVLAENQNDRRPPPAQNNNNNNDNKPGSSKPYFFQRPTMPKRKPPPK</sequence>
<dbReference type="Proteomes" id="UP001470230">
    <property type="component" value="Unassembled WGS sequence"/>
</dbReference>
<organism evidence="2 3">
    <name type="scientific">Tritrichomonas musculus</name>
    <dbReference type="NCBI Taxonomy" id="1915356"/>
    <lineage>
        <taxon>Eukaryota</taxon>
        <taxon>Metamonada</taxon>
        <taxon>Parabasalia</taxon>
        <taxon>Tritrichomonadida</taxon>
        <taxon>Tritrichomonadidae</taxon>
        <taxon>Tritrichomonas</taxon>
    </lineage>
</organism>
<feature type="region of interest" description="Disordered" evidence="1">
    <location>
        <begin position="575"/>
        <end position="636"/>
    </location>
</feature>
<comment type="caution">
    <text evidence="2">The sequence shown here is derived from an EMBL/GenBank/DDBJ whole genome shotgun (WGS) entry which is preliminary data.</text>
</comment>
<evidence type="ECO:0008006" key="4">
    <source>
        <dbReference type="Google" id="ProtNLM"/>
    </source>
</evidence>
<proteinExistence type="predicted"/>